<evidence type="ECO:0000256" key="2">
    <source>
        <dbReference type="SAM" id="Phobius"/>
    </source>
</evidence>
<evidence type="ECO:0000313" key="4">
    <source>
        <dbReference type="Proteomes" id="UP001303160"/>
    </source>
</evidence>
<keyword evidence="2" id="KW-1133">Transmembrane helix</keyword>
<feature type="compositionally biased region" description="Polar residues" evidence="1">
    <location>
        <begin position="79"/>
        <end position="94"/>
    </location>
</feature>
<dbReference type="AlphaFoldDB" id="A0AAN7ASE1"/>
<feature type="region of interest" description="Disordered" evidence="1">
    <location>
        <begin position="77"/>
        <end position="102"/>
    </location>
</feature>
<evidence type="ECO:0000256" key="1">
    <source>
        <dbReference type="SAM" id="MobiDB-lite"/>
    </source>
</evidence>
<keyword evidence="4" id="KW-1185">Reference proteome</keyword>
<feature type="region of interest" description="Disordered" evidence="1">
    <location>
        <begin position="207"/>
        <end position="237"/>
    </location>
</feature>
<sequence>MLEPVGPCPGFEGYGACHEDVGGNCCPGYYACLNDGCFFTQKLQIGAVTATLTQSGSTVIATFDKNGPSAATSLARLKTSASDRPGTTSDTTPDPANATIAPAPSGLSQGALIGISVSAALVVLFIAIGVYFMIRRRRKRGIHKSAESAVADDDKQGPNEIEPEIQAKKGLSLNDRLPSELPTDNEVAEVSSHDIAWELENTQYTPELSAPHGMSEMETRGKANVRVGPADFATGES</sequence>
<proteinExistence type="predicted"/>
<organism evidence="3 4">
    <name type="scientific">Triangularia verruculosa</name>
    <dbReference type="NCBI Taxonomy" id="2587418"/>
    <lineage>
        <taxon>Eukaryota</taxon>
        <taxon>Fungi</taxon>
        <taxon>Dikarya</taxon>
        <taxon>Ascomycota</taxon>
        <taxon>Pezizomycotina</taxon>
        <taxon>Sordariomycetes</taxon>
        <taxon>Sordariomycetidae</taxon>
        <taxon>Sordariales</taxon>
        <taxon>Podosporaceae</taxon>
        <taxon>Triangularia</taxon>
    </lineage>
</organism>
<gene>
    <name evidence="3" type="ORF">QBC40DRAFT_207240</name>
</gene>
<feature type="region of interest" description="Disordered" evidence="1">
    <location>
        <begin position="143"/>
        <end position="187"/>
    </location>
</feature>
<reference evidence="3" key="2">
    <citation type="submission" date="2023-05" db="EMBL/GenBank/DDBJ databases">
        <authorList>
            <consortium name="Lawrence Berkeley National Laboratory"/>
            <person name="Steindorff A."/>
            <person name="Hensen N."/>
            <person name="Bonometti L."/>
            <person name="Westerberg I."/>
            <person name="Brannstrom I.O."/>
            <person name="Guillou S."/>
            <person name="Cros-Aarteil S."/>
            <person name="Calhoun S."/>
            <person name="Haridas S."/>
            <person name="Kuo A."/>
            <person name="Mondo S."/>
            <person name="Pangilinan J."/>
            <person name="Riley R."/>
            <person name="Labutti K."/>
            <person name="Andreopoulos B."/>
            <person name="Lipzen A."/>
            <person name="Chen C."/>
            <person name="Yanf M."/>
            <person name="Daum C."/>
            <person name="Ng V."/>
            <person name="Clum A."/>
            <person name="Ohm R."/>
            <person name="Martin F."/>
            <person name="Silar P."/>
            <person name="Natvig D."/>
            <person name="Lalanne C."/>
            <person name="Gautier V."/>
            <person name="Ament-Velasquez S.L."/>
            <person name="Kruys A."/>
            <person name="Hutchinson M.I."/>
            <person name="Powell A.J."/>
            <person name="Barry K."/>
            <person name="Miller A.N."/>
            <person name="Grigoriev I.V."/>
            <person name="Debuchy R."/>
            <person name="Gladieux P."/>
            <person name="Thoren M.H."/>
            <person name="Johannesson H."/>
        </authorList>
    </citation>
    <scope>NUCLEOTIDE SEQUENCE</scope>
    <source>
        <strain evidence="3">CBS 315.58</strain>
    </source>
</reference>
<protein>
    <submittedName>
        <fullName evidence="3">Uncharacterized protein</fullName>
    </submittedName>
</protein>
<reference evidence="3" key="1">
    <citation type="journal article" date="2023" name="Mol. Phylogenet. Evol.">
        <title>Genome-scale phylogeny and comparative genomics of the fungal order Sordariales.</title>
        <authorList>
            <person name="Hensen N."/>
            <person name="Bonometti L."/>
            <person name="Westerberg I."/>
            <person name="Brannstrom I.O."/>
            <person name="Guillou S."/>
            <person name="Cros-Aarteil S."/>
            <person name="Calhoun S."/>
            <person name="Haridas S."/>
            <person name="Kuo A."/>
            <person name="Mondo S."/>
            <person name="Pangilinan J."/>
            <person name="Riley R."/>
            <person name="LaButti K."/>
            <person name="Andreopoulos B."/>
            <person name="Lipzen A."/>
            <person name="Chen C."/>
            <person name="Yan M."/>
            <person name="Daum C."/>
            <person name="Ng V."/>
            <person name="Clum A."/>
            <person name="Steindorff A."/>
            <person name="Ohm R.A."/>
            <person name="Martin F."/>
            <person name="Silar P."/>
            <person name="Natvig D.O."/>
            <person name="Lalanne C."/>
            <person name="Gautier V."/>
            <person name="Ament-Velasquez S.L."/>
            <person name="Kruys A."/>
            <person name="Hutchinson M.I."/>
            <person name="Powell A.J."/>
            <person name="Barry K."/>
            <person name="Miller A.N."/>
            <person name="Grigoriev I.V."/>
            <person name="Debuchy R."/>
            <person name="Gladieux P."/>
            <person name="Hiltunen Thoren M."/>
            <person name="Johannesson H."/>
        </authorList>
    </citation>
    <scope>NUCLEOTIDE SEQUENCE</scope>
    <source>
        <strain evidence="3">CBS 315.58</strain>
    </source>
</reference>
<keyword evidence="2" id="KW-0812">Transmembrane</keyword>
<feature type="transmembrane region" description="Helical" evidence="2">
    <location>
        <begin position="111"/>
        <end position="134"/>
    </location>
</feature>
<dbReference type="Proteomes" id="UP001303160">
    <property type="component" value="Unassembled WGS sequence"/>
</dbReference>
<dbReference type="EMBL" id="MU863964">
    <property type="protein sequence ID" value="KAK4197394.1"/>
    <property type="molecule type" value="Genomic_DNA"/>
</dbReference>
<comment type="caution">
    <text evidence="3">The sequence shown here is derived from an EMBL/GenBank/DDBJ whole genome shotgun (WGS) entry which is preliminary data.</text>
</comment>
<name>A0AAN7ASE1_9PEZI</name>
<evidence type="ECO:0000313" key="3">
    <source>
        <dbReference type="EMBL" id="KAK4197394.1"/>
    </source>
</evidence>
<keyword evidence="2" id="KW-0472">Membrane</keyword>
<accession>A0AAN7ASE1</accession>